<proteinExistence type="predicted"/>
<gene>
    <name evidence="8" type="ORF">BYL167_LOCUS749</name>
    <name evidence="3" type="ORF">CJN711_LOCUS16337</name>
    <name evidence="9" type="ORF">GIL414_LOCUS527</name>
    <name evidence="4" type="ORF">KQP761_LOCUS8412</name>
    <name evidence="5" type="ORF">MBJ925_LOCUS21775</name>
    <name evidence="11" type="ORF">OVN521_LOCUS18826</name>
    <name evidence="12" type="ORF">SMN809_LOCUS62275</name>
    <name evidence="10" type="ORF">UXM345_LOCUS15392</name>
    <name evidence="7" type="ORF">WKI299_LOCUS27141</name>
    <name evidence="6" type="ORF">XDN619_LOCUS21160</name>
</gene>
<evidence type="ECO:0000313" key="14">
    <source>
        <dbReference type="Proteomes" id="UP000663866"/>
    </source>
</evidence>
<evidence type="ECO:0000256" key="2">
    <source>
        <dbReference type="SAM" id="Phobius"/>
    </source>
</evidence>
<evidence type="ECO:0000313" key="7">
    <source>
        <dbReference type="EMBL" id="CAF2135144.1"/>
    </source>
</evidence>
<name>A0A815CXM4_9BILA</name>
<keyword evidence="2" id="KW-0812">Transmembrane</keyword>
<feature type="region of interest" description="Disordered" evidence="1">
    <location>
        <begin position="207"/>
        <end position="282"/>
    </location>
</feature>
<evidence type="ECO:0000313" key="9">
    <source>
        <dbReference type="EMBL" id="CAF3790630.1"/>
    </source>
</evidence>
<dbReference type="OrthoDB" id="10037496at2759"/>
<dbReference type="EMBL" id="CAJOBF010001828">
    <property type="protein sequence ID" value="CAF3987177.1"/>
    <property type="molecule type" value="Genomic_DNA"/>
</dbReference>
<evidence type="ECO:0000256" key="1">
    <source>
        <dbReference type="SAM" id="MobiDB-lite"/>
    </source>
</evidence>
<dbReference type="Proteomes" id="UP000663842">
    <property type="component" value="Unassembled WGS sequence"/>
</dbReference>
<feature type="compositionally biased region" description="Polar residues" evidence="1">
    <location>
        <begin position="207"/>
        <end position="229"/>
    </location>
</feature>
<evidence type="ECO:0000313" key="6">
    <source>
        <dbReference type="EMBL" id="CAF2113060.1"/>
    </source>
</evidence>
<dbReference type="AlphaFoldDB" id="A0A815CXM4"/>
<keyword evidence="14" id="KW-1185">Reference proteome</keyword>
<dbReference type="EMBL" id="CAJNRG010009377">
    <property type="protein sequence ID" value="CAF2113060.1"/>
    <property type="molecule type" value="Genomic_DNA"/>
</dbReference>
<evidence type="ECO:0000313" key="13">
    <source>
        <dbReference type="Proteomes" id="UP000663855"/>
    </source>
</evidence>
<dbReference type="Proteomes" id="UP000663866">
    <property type="component" value="Unassembled WGS sequence"/>
</dbReference>
<keyword evidence="2" id="KW-1133">Transmembrane helix</keyword>
<evidence type="ECO:0000313" key="8">
    <source>
        <dbReference type="EMBL" id="CAF3758912.1"/>
    </source>
</evidence>
<dbReference type="Proteomes" id="UP000676336">
    <property type="component" value="Unassembled WGS sequence"/>
</dbReference>
<evidence type="ECO:0000313" key="4">
    <source>
        <dbReference type="EMBL" id="CAF1374979.1"/>
    </source>
</evidence>
<dbReference type="EMBL" id="CAJOBI010257148">
    <property type="protein sequence ID" value="CAF5115309.1"/>
    <property type="molecule type" value="Genomic_DNA"/>
</dbReference>
<dbReference type="EMBL" id="CAJOBG010003468">
    <property type="protein sequence ID" value="CAF4064723.1"/>
    <property type="molecule type" value="Genomic_DNA"/>
</dbReference>
<dbReference type="Proteomes" id="UP000663824">
    <property type="component" value="Unassembled WGS sequence"/>
</dbReference>
<dbReference type="Proteomes" id="UP000663834">
    <property type="component" value="Unassembled WGS sequence"/>
</dbReference>
<protein>
    <submittedName>
        <fullName evidence="3">Uncharacterized protein</fullName>
    </submittedName>
</protein>
<dbReference type="Proteomes" id="UP000663856">
    <property type="component" value="Unassembled WGS sequence"/>
</dbReference>
<keyword evidence="2" id="KW-0472">Membrane</keyword>
<feature type="compositionally biased region" description="Basic and acidic residues" evidence="1">
    <location>
        <begin position="261"/>
        <end position="272"/>
    </location>
</feature>
<sequence length="282" mass="32265">MSSILLASSFNSSITQENILVSTTTTPIPAANPYDHQGAALYIAVILVWYSTGLAMMLFLQVRPRTLQQQFLLDSSNLSKKDRIQKMTANPFTNYRNIEADHTTKLILNELKDPERRQRLWKIYYGSADKENQSNEKYYQTITSDSATIDRIKRRLADIHRMNSTHDHELPPVSSHVVPSDENRLSTVGFDATKLFSKRFLLRRPTHTTLLNNRPNSNRSQDQQSTNNAVEMESLIDRKQSSSVPPETSVRQHNNTGSERFTVEKVSDHKLVNDTINEDESE</sequence>
<accession>A0A815CXM4</accession>
<evidence type="ECO:0000313" key="12">
    <source>
        <dbReference type="EMBL" id="CAF5115309.1"/>
    </source>
</evidence>
<evidence type="ECO:0000313" key="10">
    <source>
        <dbReference type="EMBL" id="CAF3987177.1"/>
    </source>
</evidence>
<evidence type="ECO:0000313" key="3">
    <source>
        <dbReference type="EMBL" id="CAF1288769.1"/>
    </source>
</evidence>
<dbReference type="EMBL" id="CAJOBJ010000062">
    <property type="protein sequence ID" value="CAF3790630.1"/>
    <property type="molecule type" value="Genomic_DNA"/>
</dbReference>
<dbReference type="Proteomes" id="UP000663855">
    <property type="component" value="Unassembled WGS sequence"/>
</dbReference>
<dbReference type="EMBL" id="CAJNOW010003246">
    <property type="protein sequence ID" value="CAF1374979.1"/>
    <property type="molecule type" value="Genomic_DNA"/>
</dbReference>
<dbReference type="EMBL" id="CAJNRF010011827">
    <property type="protein sequence ID" value="CAF2135144.1"/>
    <property type="molecule type" value="Genomic_DNA"/>
</dbReference>
<dbReference type="EMBL" id="CAJNOV010007554">
    <property type="protein sequence ID" value="CAF1288769.1"/>
    <property type="molecule type" value="Genomic_DNA"/>
</dbReference>
<dbReference type="Proteomes" id="UP000681720">
    <property type="component" value="Unassembled WGS sequence"/>
</dbReference>
<dbReference type="Proteomes" id="UP000681967">
    <property type="component" value="Unassembled WGS sequence"/>
</dbReference>
<feature type="transmembrane region" description="Helical" evidence="2">
    <location>
        <begin position="39"/>
        <end position="60"/>
    </location>
</feature>
<comment type="caution">
    <text evidence="3">The sequence shown here is derived from an EMBL/GenBank/DDBJ whole genome shotgun (WGS) entry which is preliminary data.</text>
</comment>
<reference evidence="3" key="1">
    <citation type="submission" date="2021-02" db="EMBL/GenBank/DDBJ databases">
        <authorList>
            <person name="Nowell W R."/>
        </authorList>
    </citation>
    <scope>NUCLEOTIDE SEQUENCE</scope>
</reference>
<organism evidence="3 13">
    <name type="scientific">Rotaria magnacalcarata</name>
    <dbReference type="NCBI Taxonomy" id="392030"/>
    <lineage>
        <taxon>Eukaryota</taxon>
        <taxon>Metazoa</taxon>
        <taxon>Spiralia</taxon>
        <taxon>Gnathifera</taxon>
        <taxon>Rotifera</taxon>
        <taxon>Eurotatoria</taxon>
        <taxon>Bdelloidea</taxon>
        <taxon>Philodinida</taxon>
        <taxon>Philodinidae</taxon>
        <taxon>Rotaria</taxon>
    </lineage>
</organism>
<dbReference type="EMBL" id="CAJOBH010000089">
    <property type="protein sequence ID" value="CAF3758912.1"/>
    <property type="molecule type" value="Genomic_DNA"/>
</dbReference>
<evidence type="ECO:0000313" key="11">
    <source>
        <dbReference type="EMBL" id="CAF4064723.1"/>
    </source>
</evidence>
<dbReference type="EMBL" id="CAJNRE010011065">
    <property type="protein sequence ID" value="CAF2098196.1"/>
    <property type="molecule type" value="Genomic_DNA"/>
</dbReference>
<evidence type="ECO:0000313" key="5">
    <source>
        <dbReference type="EMBL" id="CAF2098196.1"/>
    </source>
</evidence>
<dbReference type="Proteomes" id="UP000663887">
    <property type="component" value="Unassembled WGS sequence"/>
</dbReference>
<feature type="compositionally biased region" description="Polar residues" evidence="1">
    <location>
        <begin position="241"/>
        <end position="259"/>
    </location>
</feature>